<comment type="caution">
    <text evidence="3">The sequence shown here is derived from an EMBL/GenBank/DDBJ whole genome shotgun (WGS) entry which is preliminary data.</text>
</comment>
<organism evidence="3 4">
    <name type="scientific">Candidatus Aphodomorpha intestinavium</name>
    <dbReference type="NCBI Taxonomy" id="2840672"/>
    <lineage>
        <taxon>Bacteria</taxon>
        <taxon>Bacillati</taxon>
        <taxon>Bacillota</taxon>
        <taxon>Clostridia</taxon>
        <taxon>Eubacteriales</taxon>
        <taxon>Candidatus Aphodomorpha</taxon>
    </lineage>
</organism>
<proteinExistence type="predicted"/>
<evidence type="ECO:0000313" key="3">
    <source>
        <dbReference type="EMBL" id="HIU93594.1"/>
    </source>
</evidence>
<dbReference type="Proteomes" id="UP000824128">
    <property type="component" value="Unassembled WGS sequence"/>
</dbReference>
<protein>
    <submittedName>
        <fullName evidence="3">Class B sortase</fullName>
    </submittedName>
</protein>
<dbReference type="Pfam" id="PF04203">
    <property type="entry name" value="Sortase"/>
    <property type="match status" value="1"/>
</dbReference>
<evidence type="ECO:0000256" key="2">
    <source>
        <dbReference type="PIRSR" id="PIRSR605754-1"/>
    </source>
</evidence>
<dbReference type="SUPFAM" id="SSF63817">
    <property type="entry name" value="Sortase"/>
    <property type="match status" value="1"/>
</dbReference>
<feature type="active site" description="Proton donor/acceptor" evidence="2">
    <location>
        <position position="62"/>
    </location>
</feature>
<feature type="active site" description="Acyl-thioester intermediate" evidence="2">
    <location>
        <position position="155"/>
    </location>
</feature>
<dbReference type="InterPro" id="IPR023365">
    <property type="entry name" value="Sortase_dom-sf"/>
</dbReference>
<evidence type="ECO:0000256" key="1">
    <source>
        <dbReference type="ARBA" id="ARBA00022801"/>
    </source>
</evidence>
<sequence>RDVRAWLYGPGTNLNYPVVQTEDNEYYLTHDFERGESDVGALFFDCETEFTNGFENWMIYGHRRNDGSMFGSLVEFAEDGYRREHPRLYLFTEEETYRVELFSCRTVHAYPEYFTLWFKNERAFQRYIDKAVEHSYWTPDFTADTAYPILTLATCSTYSHDDAPRLLVHGRLVPIG</sequence>
<dbReference type="CDD" id="cd05826">
    <property type="entry name" value="Sortase_B"/>
    <property type="match status" value="1"/>
</dbReference>
<gene>
    <name evidence="3" type="ORF">IAD24_00405</name>
</gene>
<reference evidence="3" key="1">
    <citation type="submission" date="2020-10" db="EMBL/GenBank/DDBJ databases">
        <authorList>
            <person name="Gilroy R."/>
        </authorList>
    </citation>
    <scope>NUCLEOTIDE SEQUENCE</scope>
    <source>
        <strain evidence="3">ChiGjej2B2-16831</strain>
    </source>
</reference>
<reference evidence="3" key="2">
    <citation type="journal article" date="2021" name="PeerJ">
        <title>Extensive microbial diversity within the chicken gut microbiome revealed by metagenomics and culture.</title>
        <authorList>
            <person name="Gilroy R."/>
            <person name="Ravi A."/>
            <person name="Getino M."/>
            <person name="Pursley I."/>
            <person name="Horton D.L."/>
            <person name="Alikhan N.F."/>
            <person name="Baker D."/>
            <person name="Gharbi K."/>
            <person name="Hall N."/>
            <person name="Watson M."/>
            <person name="Adriaenssens E.M."/>
            <person name="Foster-Nyarko E."/>
            <person name="Jarju S."/>
            <person name="Secka A."/>
            <person name="Antonio M."/>
            <person name="Oren A."/>
            <person name="Chaudhuri R.R."/>
            <person name="La Ragione R."/>
            <person name="Hildebrand F."/>
            <person name="Pallen M.J."/>
        </authorList>
    </citation>
    <scope>NUCLEOTIDE SEQUENCE</scope>
    <source>
        <strain evidence="3">ChiGjej2B2-16831</strain>
    </source>
</reference>
<name>A0A9D1SSJ0_9FIRM</name>
<dbReference type="Gene3D" id="2.40.260.10">
    <property type="entry name" value="Sortase"/>
    <property type="match status" value="1"/>
</dbReference>
<keyword evidence="1" id="KW-0378">Hydrolase</keyword>
<dbReference type="AlphaFoldDB" id="A0A9D1SSJ0"/>
<feature type="non-terminal residue" evidence="3">
    <location>
        <position position="1"/>
    </location>
</feature>
<dbReference type="GO" id="GO:0016787">
    <property type="term" value="F:hydrolase activity"/>
    <property type="evidence" value="ECO:0007669"/>
    <property type="project" value="UniProtKB-KW"/>
</dbReference>
<evidence type="ECO:0000313" key="4">
    <source>
        <dbReference type="Proteomes" id="UP000824128"/>
    </source>
</evidence>
<accession>A0A9D1SSJ0</accession>
<dbReference type="InterPro" id="IPR009835">
    <property type="entry name" value="SrtB"/>
</dbReference>
<dbReference type="EMBL" id="DVNZ01000014">
    <property type="protein sequence ID" value="HIU93594.1"/>
    <property type="molecule type" value="Genomic_DNA"/>
</dbReference>
<dbReference type="InterPro" id="IPR005754">
    <property type="entry name" value="Sortase"/>
</dbReference>